<dbReference type="Proteomes" id="UP000265520">
    <property type="component" value="Unassembled WGS sequence"/>
</dbReference>
<comment type="caution">
    <text evidence="1">The sequence shown here is derived from an EMBL/GenBank/DDBJ whole genome shotgun (WGS) entry which is preliminary data.</text>
</comment>
<name>A0A392U7E2_9FABA</name>
<sequence>MKGGMYEISSIDHINAKLDALTQKIEGLTTAPTATVAATTQNCELCGVQGHTIAECQMLIGVPTDQVNYAQGNPY</sequence>
<reference evidence="1 2" key="1">
    <citation type="journal article" date="2018" name="Front. Plant Sci.">
        <title>Red Clover (Trifolium pratense) and Zigzag Clover (T. medium) - A Picture of Genomic Similarities and Differences.</title>
        <authorList>
            <person name="Dluhosova J."/>
            <person name="Istvanek J."/>
            <person name="Nedelnik J."/>
            <person name="Repkova J."/>
        </authorList>
    </citation>
    <scope>NUCLEOTIDE SEQUENCE [LARGE SCALE GENOMIC DNA]</scope>
    <source>
        <strain evidence="2">cv. 10/8</strain>
        <tissue evidence="1">Leaf</tissue>
    </source>
</reference>
<dbReference type="EMBL" id="LXQA010721523">
    <property type="protein sequence ID" value="MCI67675.1"/>
    <property type="molecule type" value="Genomic_DNA"/>
</dbReference>
<keyword evidence="2" id="KW-1185">Reference proteome</keyword>
<dbReference type="AlphaFoldDB" id="A0A392U7E2"/>
<feature type="non-terminal residue" evidence="1">
    <location>
        <position position="75"/>
    </location>
</feature>
<accession>A0A392U7E2</accession>
<protein>
    <submittedName>
        <fullName evidence="1">Retrotransposon gag protein</fullName>
    </submittedName>
</protein>
<organism evidence="1 2">
    <name type="scientific">Trifolium medium</name>
    <dbReference type="NCBI Taxonomy" id="97028"/>
    <lineage>
        <taxon>Eukaryota</taxon>
        <taxon>Viridiplantae</taxon>
        <taxon>Streptophyta</taxon>
        <taxon>Embryophyta</taxon>
        <taxon>Tracheophyta</taxon>
        <taxon>Spermatophyta</taxon>
        <taxon>Magnoliopsida</taxon>
        <taxon>eudicotyledons</taxon>
        <taxon>Gunneridae</taxon>
        <taxon>Pentapetalae</taxon>
        <taxon>rosids</taxon>
        <taxon>fabids</taxon>
        <taxon>Fabales</taxon>
        <taxon>Fabaceae</taxon>
        <taxon>Papilionoideae</taxon>
        <taxon>50 kb inversion clade</taxon>
        <taxon>NPAAA clade</taxon>
        <taxon>Hologalegina</taxon>
        <taxon>IRL clade</taxon>
        <taxon>Trifolieae</taxon>
        <taxon>Trifolium</taxon>
    </lineage>
</organism>
<evidence type="ECO:0000313" key="1">
    <source>
        <dbReference type="EMBL" id="MCI67675.1"/>
    </source>
</evidence>
<evidence type="ECO:0000313" key="2">
    <source>
        <dbReference type="Proteomes" id="UP000265520"/>
    </source>
</evidence>
<proteinExistence type="predicted"/>